<evidence type="ECO:0000256" key="1">
    <source>
        <dbReference type="SAM" id="SignalP"/>
    </source>
</evidence>
<evidence type="ECO:0000313" key="2">
    <source>
        <dbReference type="EMBL" id="NML47637.1"/>
    </source>
</evidence>
<evidence type="ECO:0000313" key="3">
    <source>
        <dbReference type="Proteomes" id="UP000541185"/>
    </source>
</evidence>
<organism evidence="2 3">
    <name type="scientific">Ramlibacter agri</name>
    <dbReference type="NCBI Taxonomy" id="2728837"/>
    <lineage>
        <taxon>Bacteria</taxon>
        <taxon>Pseudomonadati</taxon>
        <taxon>Pseudomonadota</taxon>
        <taxon>Betaproteobacteria</taxon>
        <taxon>Burkholderiales</taxon>
        <taxon>Comamonadaceae</taxon>
        <taxon>Ramlibacter</taxon>
    </lineage>
</organism>
<keyword evidence="1" id="KW-0732">Signal</keyword>
<accession>A0A848HB01</accession>
<dbReference type="RefSeq" id="WP_169421903.1">
    <property type="nucleotide sequence ID" value="NZ_JABBFX010000003.1"/>
</dbReference>
<comment type="caution">
    <text evidence="2">The sequence shown here is derived from an EMBL/GenBank/DDBJ whole genome shotgun (WGS) entry which is preliminary data.</text>
</comment>
<feature type="chain" id="PRO_5032721497" evidence="1">
    <location>
        <begin position="21"/>
        <end position="129"/>
    </location>
</feature>
<reference evidence="2 3" key="1">
    <citation type="submission" date="2020-04" db="EMBL/GenBank/DDBJ databases">
        <title>Ramlibacter sp. G-1-2-2 isolated from soil.</title>
        <authorList>
            <person name="Dahal R.H."/>
        </authorList>
    </citation>
    <scope>NUCLEOTIDE SEQUENCE [LARGE SCALE GENOMIC DNA]</scope>
    <source>
        <strain evidence="2 3">G-1-2-2</strain>
    </source>
</reference>
<keyword evidence="3" id="KW-1185">Reference proteome</keyword>
<protein>
    <submittedName>
        <fullName evidence="2">Uncharacterized protein</fullName>
    </submittedName>
</protein>
<gene>
    <name evidence="2" type="ORF">HHL11_28060</name>
</gene>
<dbReference type="EMBL" id="JABBFX010000003">
    <property type="protein sequence ID" value="NML47637.1"/>
    <property type="molecule type" value="Genomic_DNA"/>
</dbReference>
<sequence>MLKFAALAGLLAGLCGAAHSTTCYTVYGADNKVMYSSVKTPVDLTEAIGDTVPARFGPGASMVAGDTPQFCPELALKQPVAAKAAAANPLAFAEEFRARDATGGAQAQAKVTGTQVVLRRGYVYKIPRP</sequence>
<feature type="signal peptide" evidence="1">
    <location>
        <begin position="1"/>
        <end position="20"/>
    </location>
</feature>
<dbReference type="AlphaFoldDB" id="A0A848HB01"/>
<dbReference type="Proteomes" id="UP000541185">
    <property type="component" value="Unassembled WGS sequence"/>
</dbReference>
<name>A0A848HB01_9BURK</name>
<proteinExistence type="predicted"/>